<evidence type="ECO:0000256" key="2">
    <source>
        <dbReference type="ARBA" id="ARBA00006484"/>
    </source>
</evidence>
<gene>
    <name evidence="8" type="ORF">I3517_22790</name>
</gene>
<dbReference type="SUPFAM" id="SSF51735">
    <property type="entry name" value="NAD(P)-binding Rossmann-fold domains"/>
    <property type="match status" value="1"/>
</dbReference>
<keyword evidence="4" id="KW-0560">Oxidoreductase</keyword>
<dbReference type="AlphaFoldDB" id="A0A8I1D8P8"/>
<evidence type="ECO:0000256" key="6">
    <source>
        <dbReference type="ARBA" id="ARBA00047400"/>
    </source>
</evidence>
<dbReference type="Gene3D" id="3.40.50.720">
    <property type="entry name" value="NAD(P)-binding Rossmann-like Domain"/>
    <property type="match status" value="1"/>
</dbReference>
<dbReference type="InterPro" id="IPR057326">
    <property type="entry name" value="KR_dom"/>
</dbReference>
<dbReference type="GO" id="GO:0004316">
    <property type="term" value="F:3-oxoacyl-[acyl-carrier-protein] reductase (NADPH) activity"/>
    <property type="evidence" value="ECO:0007669"/>
    <property type="project" value="UniProtKB-EC"/>
</dbReference>
<evidence type="ECO:0000256" key="4">
    <source>
        <dbReference type="ARBA" id="ARBA00023002"/>
    </source>
</evidence>
<dbReference type="PANTHER" id="PTHR42879">
    <property type="entry name" value="3-OXOACYL-(ACYL-CARRIER-PROTEIN) REDUCTASE"/>
    <property type="match status" value="1"/>
</dbReference>
<dbReference type="Pfam" id="PF13561">
    <property type="entry name" value="adh_short_C2"/>
    <property type="match status" value="1"/>
</dbReference>
<evidence type="ECO:0000256" key="1">
    <source>
        <dbReference type="ARBA" id="ARBA00004191"/>
    </source>
</evidence>
<keyword evidence="3" id="KW-0964">Secreted</keyword>
<dbReference type="FunFam" id="3.40.50.720:FF:000173">
    <property type="entry name" value="3-oxoacyl-[acyl-carrier protein] reductase"/>
    <property type="match status" value="1"/>
</dbReference>
<dbReference type="PRINTS" id="PR00081">
    <property type="entry name" value="GDHRDH"/>
</dbReference>
<evidence type="ECO:0000313" key="8">
    <source>
        <dbReference type="EMBL" id="MBH5145427.1"/>
    </source>
</evidence>
<feature type="domain" description="Ketoreductase" evidence="7">
    <location>
        <begin position="10"/>
        <end position="195"/>
    </location>
</feature>
<dbReference type="RefSeq" id="WP_019749635.1">
    <property type="nucleotide sequence ID" value="NZ_CP176579.1"/>
</dbReference>
<dbReference type="InterPro" id="IPR036291">
    <property type="entry name" value="NAD(P)-bd_dom_sf"/>
</dbReference>
<evidence type="ECO:0000259" key="7">
    <source>
        <dbReference type="SMART" id="SM00822"/>
    </source>
</evidence>
<organism evidence="8 9">
    <name type="scientific">Rhodococcus erythropolis</name>
    <name type="common">Arthrobacter picolinophilus</name>
    <dbReference type="NCBI Taxonomy" id="1833"/>
    <lineage>
        <taxon>Bacteria</taxon>
        <taxon>Bacillati</taxon>
        <taxon>Actinomycetota</taxon>
        <taxon>Actinomycetes</taxon>
        <taxon>Mycobacteriales</taxon>
        <taxon>Nocardiaceae</taxon>
        <taxon>Rhodococcus</taxon>
        <taxon>Rhodococcus erythropolis group</taxon>
    </lineage>
</organism>
<dbReference type="InterPro" id="IPR020904">
    <property type="entry name" value="Sc_DH/Rdtase_CS"/>
</dbReference>
<dbReference type="GO" id="GO:0032787">
    <property type="term" value="P:monocarboxylic acid metabolic process"/>
    <property type="evidence" value="ECO:0007669"/>
    <property type="project" value="UniProtKB-ARBA"/>
</dbReference>
<dbReference type="EMBL" id="JAECSB010000077">
    <property type="protein sequence ID" value="MBH5145427.1"/>
    <property type="molecule type" value="Genomic_DNA"/>
</dbReference>
<accession>A0A8I1D8P8</accession>
<evidence type="ECO:0000256" key="3">
    <source>
        <dbReference type="ARBA" id="ARBA00022512"/>
    </source>
</evidence>
<reference evidence="8 9" key="1">
    <citation type="submission" date="2020-12" db="EMBL/GenBank/DDBJ databases">
        <title>Draft genome sequence of furan degrading bacterial strain FUR100.</title>
        <authorList>
            <person name="Woiski C."/>
        </authorList>
    </citation>
    <scope>NUCLEOTIDE SEQUENCE [LARGE SCALE GENOMIC DNA]</scope>
    <source>
        <strain evidence="8 9">FUR100</strain>
    </source>
</reference>
<dbReference type="Proteomes" id="UP000627573">
    <property type="component" value="Unassembled WGS sequence"/>
</dbReference>
<name>A0A8I1D8P8_RHOER</name>
<dbReference type="PANTHER" id="PTHR42879:SF2">
    <property type="entry name" value="3-OXOACYL-[ACYL-CARRIER-PROTEIN] REDUCTASE FABG"/>
    <property type="match status" value="1"/>
</dbReference>
<sequence>MTITYNFEGRTVLVTGAAQGIGKALAEFFVASAARVVVADRDATLLNDEWGGGNDNVLPLEVDVADRTSVDNAIAAVVAKWGSIDVVVNNAGIARDSVVWKLTDEQWDSVLAVHLTGTFNVTRAAVPHMRSSGFGRIVNVTSYTGMHGNIGQSNYAAAKGGIIAFTKSVAKETARFGITANAISPNAATAMVAAVPAEKLAEMTATVPQGRFADPSEMAAAVAFLASDEAAYITGVVLPVDGGVSM</sequence>
<dbReference type="SMART" id="SM00822">
    <property type="entry name" value="PKS_KR"/>
    <property type="match status" value="1"/>
</dbReference>
<comment type="similarity">
    <text evidence="2">Belongs to the short-chain dehydrogenases/reductases (SDR) family.</text>
</comment>
<keyword evidence="9" id="KW-1185">Reference proteome</keyword>
<dbReference type="NCBIfam" id="NF009466">
    <property type="entry name" value="PRK12826.1-2"/>
    <property type="match status" value="1"/>
</dbReference>
<dbReference type="InterPro" id="IPR002347">
    <property type="entry name" value="SDR_fam"/>
</dbReference>
<dbReference type="PROSITE" id="PS00061">
    <property type="entry name" value="ADH_SHORT"/>
    <property type="match status" value="1"/>
</dbReference>
<dbReference type="PRINTS" id="PR00080">
    <property type="entry name" value="SDRFAMILY"/>
</dbReference>
<proteinExistence type="inferred from homology"/>
<comment type="subcellular location">
    <subcellularLocation>
        <location evidence="1">Secreted</location>
        <location evidence="1">Cell wall</location>
    </subcellularLocation>
</comment>
<dbReference type="InterPro" id="IPR050259">
    <property type="entry name" value="SDR"/>
</dbReference>
<comment type="caution">
    <text evidence="8">The sequence shown here is derived from an EMBL/GenBank/DDBJ whole genome shotgun (WGS) entry which is preliminary data.</text>
</comment>
<protein>
    <recommendedName>
        <fullName evidence="5">3-oxoacyl-[acyl-carrier-protein] reductase MabA</fullName>
    </recommendedName>
</protein>
<keyword evidence="3" id="KW-0134">Cell wall</keyword>
<comment type="catalytic activity">
    <reaction evidence="6">
        <text>a (3R)-hydroxyacyl-[ACP] + NADP(+) = a 3-oxoacyl-[ACP] + NADPH + H(+)</text>
        <dbReference type="Rhea" id="RHEA:17397"/>
        <dbReference type="Rhea" id="RHEA-COMP:9916"/>
        <dbReference type="Rhea" id="RHEA-COMP:9945"/>
        <dbReference type="ChEBI" id="CHEBI:15378"/>
        <dbReference type="ChEBI" id="CHEBI:57783"/>
        <dbReference type="ChEBI" id="CHEBI:58349"/>
        <dbReference type="ChEBI" id="CHEBI:78776"/>
        <dbReference type="ChEBI" id="CHEBI:78827"/>
        <dbReference type="EC" id="1.1.1.100"/>
    </reaction>
    <physiologicalReaction direction="right-to-left" evidence="6">
        <dbReference type="Rhea" id="RHEA:17399"/>
    </physiologicalReaction>
</comment>
<evidence type="ECO:0000313" key="9">
    <source>
        <dbReference type="Proteomes" id="UP000627573"/>
    </source>
</evidence>
<evidence type="ECO:0000256" key="5">
    <source>
        <dbReference type="ARBA" id="ARBA00040781"/>
    </source>
</evidence>